<evidence type="ECO:0000256" key="1">
    <source>
        <dbReference type="ARBA" id="ARBA00009497"/>
    </source>
</evidence>
<reference evidence="5" key="1">
    <citation type="submission" date="2019-11" db="EMBL/GenBank/DDBJ databases">
        <title>The complete genome sequence of Saccharopolyspora sp. E2A.</title>
        <authorList>
            <person name="Zhang G."/>
        </authorList>
    </citation>
    <scope>NUCLEOTIDE SEQUENCE [LARGE SCALE GENOMIC DNA]</scope>
    <source>
        <strain evidence="5">E2A</strain>
    </source>
</reference>
<dbReference type="PROSITE" id="PS00818">
    <property type="entry name" value="DPS_1"/>
    <property type="match status" value="1"/>
</dbReference>
<comment type="similarity">
    <text evidence="1 2">Belongs to the Dps family.</text>
</comment>
<name>A0A5Q3Q209_9PSEU</name>
<dbReference type="PANTHER" id="PTHR42932">
    <property type="entry name" value="GENERAL STRESS PROTEIN 20U"/>
    <property type="match status" value="1"/>
</dbReference>
<sequence>MAKKSAAKSPITSSLSDADRDITGKALQATLVDLIDLHLVAKQAHWNVVGRFFRDVHLQLDELVTAARDFADNVAERTAALGVTPDGRARTVADGSGLGSFESGWRQDEQVVEAITANLGEIVRRLRARIDELDKTDLVSQDLLIGIASKFEEAHWMWQAQLAKSS</sequence>
<keyword evidence="5" id="KW-1185">Reference proteome</keyword>
<protein>
    <submittedName>
        <fullName evidence="4">DNA starvation/stationary phase protection protein</fullName>
    </submittedName>
</protein>
<dbReference type="GO" id="GO:0016722">
    <property type="term" value="F:oxidoreductase activity, acting on metal ions"/>
    <property type="evidence" value="ECO:0007669"/>
    <property type="project" value="InterPro"/>
</dbReference>
<evidence type="ECO:0000313" key="4">
    <source>
        <dbReference type="EMBL" id="QGK68373.1"/>
    </source>
</evidence>
<proteinExistence type="inferred from homology"/>
<dbReference type="InterPro" id="IPR002177">
    <property type="entry name" value="DPS_DNA-bd"/>
</dbReference>
<dbReference type="Gene3D" id="1.20.1260.10">
    <property type="match status" value="1"/>
</dbReference>
<dbReference type="RefSeq" id="WP_154074982.1">
    <property type="nucleotide sequence ID" value="NZ_CP045929.1"/>
</dbReference>
<dbReference type="GO" id="GO:0008199">
    <property type="term" value="F:ferric iron binding"/>
    <property type="evidence" value="ECO:0007669"/>
    <property type="project" value="InterPro"/>
</dbReference>
<dbReference type="SUPFAM" id="SSF47240">
    <property type="entry name" value="Ferritin-like"/>
    <property type="match status" value="1"/>
</dbReference>
<dbReference type="PANTHER" id="PTHR42932:SF2">
    <property type="entry name" value="DNA PROTECTION DURING STARVATION PROTEIN 1"/>
    <property type="match status" value="1"/>
</dbReference>
<organism evidence="4 5">
    <name type="scientific">Allosaccharopolyspora coralli</name>
    <dbReference type="NCBI Taxonomy" id="2665642"/>
    <lineage>
        <taxon>Bacteria</taxon>
        <taxon>Bacillati</taxon>
        <taxon>Actinomycetota</taxon>
        <taxon>Actinomycetes</taxon>
        <taxon>Pseudonocardiales</taxon>
        <taxon>Pseudonocardiaceae</taxon>
        <taxon>Allosaccharopolyspora</taxon>
    </lineage>
</organism>
<dbReference type="InterPro" id="IPR009078">
    <property type="entry name" value="Ferritin-like_SF"/>
</dbReference>
<dbReference type="AlphaFoldDB" id="A0A5Q3Q209"/>
<dbReference type="InterPro" id="IPR012347">
    <property type="entry name" value="Ferritin-like"/>
</dbReference>
<gene>
    <name evidence="4" type="ORF">GIY23_01270</name>
</gene>
<dbReference type="EMBL" id="CP045929">
    <property type="protein sequence ID" value="QGK68373.1"/>
    <property type="molecule type" value="Genomic_DNA"/>
</dbReference>
<accession>A0A5Q3Q209</accession>
<dbReference type="Pfam" id="PF00210">
    <property type="entry name" value="Ferritin"/>
    <property type="match status" value="1"/>
</dbReference>
<evidence type="ECO:0000313" key="5">
    <source>
        <dbReference type="Proteomes" id="UP000371041"/>
    </source>
</evidence>
<evidence type="ECO:0000256" key="2">
    <source>
        <dbReference type="RuleBase" id="RU003875"/>
    </source>
</evidence>
<dbReference type="PRINTS" id="PR01346">
    <property type="entry name" value="HELNAPAPROT"/>
</dbReference>
<feature type="domain" description="Ferritin/DPS" evidence="3">
    <location>
        <begin position="25"/>
        <end position="164"/>
    </location>
</feature>
<dbReference type="CDD" id="cd01043">
    <property type="entry name" value="DPS"/>
    <property type="match status" value="1"/>
</dbReference>
<dbReference type="InterPro" id="IPR008331">
    <property type="entry name" value="Ferritin_DPS_dom"/>
</dbReference>
<dbReference type="InterPro" id="IPR023188">
    <property type="entry name" value="DPS_DNA-bd_CS"/>
</dbReference>
<dbReference type="Proteomes" id="UP000371041">
    <property type="component" value="Chromosome"/>
</dbReference>
<evidence type="ECO:0000259" key="3">
    <source>
        <dbReference type="Pfam" id="PF00210"/>
    </source>
</evidence>
<dbReference type="PIRSF" id="PIRSF005900">
    <property type="entry name" value="Dps"/>
    <property type="match status" value="1"/>
</dbReference>
<dbReference type="KEGG" id="sace:GIY23_01270"/>